<protein>
    <recommendedName>
        <fullName evidence="11">Zinc-finger domain-containing protein</fullName>
    </recommendedName>
</protein>
<evidence type="ECO:0000259" key="11">
    <source>
        <dbReference type="Pfam" id="PF10497"/>
    </source>
</evidence>
<evidence type="ECO:0000256" key="7">
    <source>
        <dbReference type="ARBA" id="ARBA00023015"/>
    </source>
</evidence>
<dbReference type="AlphaFoldDB" id="A0AAW0UYH2"/>
<evidence type="ECO:0000256" key="4">
    <source>
        <dbReference type="ARBA" id="ARBA00022499"/>
    </source>
</evidence>
<dbReference type="InterPro" id="IPR018866">
    <property type="entry name" value="Znf-4CXXC_R1"/>
</dbReference>
<evidence type="ECO:0000256" key="6">
    <source>
        <dbReference type="ARBA" id="ARBA00022843"/>
    </source>
</evidence>
<keyword evidence="9" id="KW-0539">Nucleus</keyword>
<dbReference type="GO" id="GO:0005737">
    <property type="term" value="C:cytoplasm"/>
    <property type="evidence" value="ECO:0007669"/>
    <property type="project" value="UniProtKB-SubCell"/>
</dbReference>
<proteinExistence type="predicted"/>
<accession>A0AAW0UYH2</accession>
<evidence type="ECO:0000313" key="13">
    <source>
        <dbReference type="Proteomes" id="UP001487740"/>
    </source>
</evidence>
<keyword evidence="4" id="KW-1017">Isopeptide bond</keyword>
<comment type="subcellular location">
    <subcellularLocation>
        <location evidence="2">Cytoplasm</location>
    </subcellularLocation>
    <subcellularLocation>
        <location evidence="1">Nucleus</location>
    </subcellularLocation>
</comment>
<feature type="compositionally biased region" description="Basic and acidic residues" evidence="10">
    <location>
        <begin position="150"/>
        <end position="161"/>
    </location>
</feature>
<dbReference type="Pfam" id="PF10497">
    <property type="entry name" value="zf-4CXXC_R1"/>
    <property type="match status" value="1"/>
</dbReference>
<evidence type="ECO:0000256" key="8">
    <source>
        <dbReference type="ARBA" id="ARBA00023163"/>
    </source>
</evidence>
<dbReference type="EMBL" id="JARAKH010000006">
    <property type="protein sequence ID" value="KAK8403397.1"/>
    <property type="molecule type" value="Genomic_DNA"/>
</dbReference>
<evidence type="ECO:0000256" key="10">
    <source>
        <dbReference type="SAM" id="MobiDB-lite"/>
    </source>
</evidence>
<dbReference type="GO" id="GO:0005634">
    <property type="term" value="C:nucleus"/>
    <property type="evidence" value="ECO:0007669"/>
    <property type="project" value="UniProtKB-SubCell"/>
</dbReference>
<keyword evidence="8" id="KW-0804">Transcription</keyword>
<evidence type="ECO:0000256" key="5">
    <source>
        <dbReference type="ARBA" id="ARBA00022553"/>
    </source>
</evidence>
<evidence type="ECO:0000256" key="2">
    <source>
        <dbReference type="ARBA" id="ARBA00004496"/>
    </source>
</evidence>
<keyword evidence="13" id="KW-1185">Reference proteome</keyword>
<feature type="domain" description="Zinc-finger" evidence="11">
    <location>
        <begin position="343"/>
        <end position="439"/>
    </location>
</feature>
<gene>
    <name evidence="12" type="ORF">O3P69_000482</name>
</gene>
<name>A0AAW0UYH2_SCYPA</name>
<dbReference type="PANTHER" id="PTHR31169">
    <property type="entry name" value="OS05G0300700 PROTEIN"/>
    <property type="match status" value="1"/>
</dbReference>
<dbReference type="GO" id="GO:0006355">
    <property type="term" value="P:regulation of DNA-templated transcription"/>
    <property type="evidence" value="ECO:0007669"/>
    <property type="project" value="InterPro"/>
</dbReference>
<evidence type="ECO:0000256" key="9">
    <source>
        <dbReference type="ARBA" id="ARBA00023242"/>
    </source>
</evidence>
<dbReference type="PANTHER" id="PTHR31169:SF8">
    <property type="entry name" value="ZINC-FINGER DOMAIN OF MONOAMINE-OXIDASE A REPRESSOR R1 PROTEIN"/>
    <property type="match status" value="1"/>
</dbReference>
<feature type="compositionally biased region" description="Low complexity" evidence="10">
    <location>
        <begin position="288"/>
        <end position="297"/>
    </location>
</feature>
<sequence>MRKQSSGLPTPTGPGKAEGLHVIMAPATPHLGRATSYLNCYVVLLPSTPSGVQDKSLAGFPCLQTLKAREKSPAAGDVWWPKLSEKEGSVSPWLVTDSQYKMMMLQPQDLSEYEILREQNIQKRQHLMAALMRDFQEFKSAVAPPKPIMKEVKEPHKEQRRLSGCAPRRRSSRNNRFQPYHSPPKTRARREATNSAQAEWERLIQDDDANPYWVPIDEDDAEGEEKEPQPLYVKFHFTLCHQTSDSDSDKEEEESEDEIECFVEDMDVTKMRPADQYESLHSCSVRQQSRSGWSRGSEGTERGGRRKGNLSFDPNVNIVMPKDITPQALRNVAERSGRKVYNAYIGTTCHQCRQKTIDTKTVCRSGDCSGVRGMFCGPCLKNRYGEEVKEALLDPRWMCPPCRGLCNCSICRNRSGKGATGILINIARARGFDNVKDYLESLIK</sequence>
<comment type="caution">
    <text evidence="12">The sequence shown here is derived from an EMBL/GenBank/DDBJ whole genome shotgun (WGS) entry which is preliminary data.</text>
</comment>
<keyword evidence="3" id="KW-0963">Cytoplasm</keyword>
<dbReference type="InterPro" id="IPR040221">
    <property type="entry name" value="CDCA7/CDA7L"/>
</dbReference>
<keyword evidence="7" id="KW-0805">Transcription regulation</keyword>
<organism evidence="12 13">
    <name type="scientific">Scylla paramamosain</name>
    <name type="common">Mud crab</name>
    <dbReference type="NCBI Taxonomy" id="85552"/>
    <lineage>
        <taxon>Eukaryota</taxon>
        <taxon>Metazoa</taxon>
        <taxon>Ecdysozoa</taxon>
        <taxon>Arthropoda</taxon>
        <taxon>Crustacea</taxon>
        <taxon>Multicrustacea</taxon>
        <taxon>Malacostraca</taxon>
        <taxon>Eumalacostraca</taxon>
        <taxon>Eucarida</taxon>
        <taxon>Decapoda</taxon>
        <taxon>Pleocyemata</taxon>
        <taxon>Brachyura</taxon>
        <taxon>Eubrachyura</taxon>
        <taxon>Portunoidea</taxon>
        <taxon>Portunidae</taxon>
        <taxon>Portuninae</taxon>
        <taxon>Scylla</taxon>
    </lineage>
</organism>
<feature type="region of interest" description="Disordered" evidence="10">
    <location>
        <begin position="288"/>
        <end position="314"/>
    </location>
</feature>
<evidence type="ECO:0000313" key="12">
    <source>
        <dbReference type="EMBL" id="KAK8403397.1"/>
    </source>
</evidence>
<evidence type="ECO:0000256" key="3">
    <source>
        <dbReference type="ARBA" id="ARBA00022490"/>
    </source>
</evidence>
<dbReference type="Proteomes" id="UP001487740">
    <property type="component" value="Unassembled WGS sequence"/>
</dbReference>
<evidence type="ECO:0000256" key="1">
    <source>
        <dbReference type="ARBA" id="ARBA00004123"/>
    </source>
</evidence>
<reference evidence="12 13" key="1">
    <citation type="submission" date="2023-03" db="EMBL/GenBank/DDBJ databases">
        <title>High-quality genome of Scylla paramamosain provides insights in environmental adaptation.</title>
        <authorList>
            <person name="Zhang L."/>
        </authorList>
    </citation>
    <scope>NUCLEOTIDE SEQUENCE [LARGE SCALE GENOMIC DNA]</scope>
    <source>
        <strain evidence="12">LZ_2023a</strain>
        <tissue evidence="12">Muscle</tissue>
    </source>
</reference>
<keyword evidence="6" id="KW-0832">Ubl conjugation</keyword>
<keyword evidence="5" id="KW-0597">Phosphoprotein</keyword>
<feature type="region of interest" description="Disordered" evidence="10">
    <location>
        <begin position="150"/>
        <end position="196"/>
    </location>
</feature>